<reference evidence="1 2" key="1">
    <citation type="submission" date="2014-04" db="EMBL/GenBank/DDBJ databases">
        <authorList>
            <consortium name="DOE Joint Genome Institute"/>
            <person name="Kuo A."/>
            <person name="Martino E."/>
            <person name="Perotto S."/>
            <person name="Kohler A."/>
            <person name="Nagy L.G."/>
            <person name="Floudas D."/>
            <person name="Copeland A."/>
            <person name="Barry K.W."/>
            <person name="Cichocki N."/>
            <person name="Veneault-Fourrey C."/>
            <person name="LaButti K."/>
            <person name="Lindquist E.A."/>
            <person name="Lipzen A."/>
            <person name="Lundell T."/>
            <person name="Morin E."/>
            <person name="Murat C."/>
            <person name="Sun H."/>
            <person name="Tunlid A."/>
            <person name="Henrissat B."/>
            <person name="Grigoriev I.V."/>
            <person name="Hibbett D.S."/>
            <person name="Martin F."/>
            <person name="Nordberg H.P."/>
            <person name="Cantor M.N."/>
            <person name="Hua S.X."/>
        </authorList>
    </citation>
    <scope>NUCLEOTIDE SEQUENCE [LARGE SCALE GENOMIC DNA]</scope>
    <source>
        <strain evidence="1 2">Zn</strain>
    </source>
</reference>
<keyword evidence="2" id="KW-1185">Reference proteome</keyword>
<evidence type="ECO:0000313" key="1">
    <source>
        <dbReference type="EMBL" id="KIM98795.1"/>
    </source>
</evidence>
<evidence type="ECO:0000313" key="2">
    <source>
        <dbReference type="Proteomes" id="UP000054321"/>
    </source>
</evidence>
<protein>
    <submittedName>
        <fullName evidence="1">Uncharacterized protein</fullName>
    </submittedName>
</protein>
<dbReference type="Proteomes" id="UP000054321">
    <property type="component" value="Unassembled WGS sequence"/>
</dbReference>
<name>A0A0C3GRV9_OIDMZ</name>
<accession>A0A0C3GRV9</accession>
<reference evidence="2" key="2">
    <citation type="submission" date="2015-01" db="EMBL/GenBank/DDBJ databases">
        <title>Evolutionary Origins and Diversification of the Mycorrhizal Mutualists.</title>
        <authorList>
            <consortium name="DOE Joint Genome Institute"/>
            <consortium name="Mycorrhizal Genomics Consortium"/>
            <person name="Kohler A."/>
            <person name="Kuo A."/>
            <person name="Nagy L.G."/>
            <person name="Floudas D."/>
            <person name="Copeland A."/>
            <person name="Barry K.W."/>
            <person name="Cichocki N."/>
            <person name="Veneault-Fourrey C."/>
            <person name="LaButti K."/>
            <person name="Lindquist E.A."/>
            <person name="Lipzen A."/>
            <person name="Lundell T."/>
            <person name="Morin E."/>
            <person name="Murat C."/>
            <person name="Riley R."/>
            <person name="Ohm R."/>
            <person name="Sun H."/>
            <person name="Tunlid A."/>
            <person name="Henrissat B."/>
            <person name="Grigoriev I.V."/>
            <person name="Hibbett D.S."/>
            <person name="Martin F."/>
        </authorList>
    </citation>
    <scope>NUCLEOTIDE SEQUENCE [LARGE SCALE GENOMIC DNA]</scope>
    <source>
        <strain evidence="2">Zn</strain>
    </source>
</reference>
<proteinExistence type="predicted"/>
<organism evidence="1 2">
    <name type="scientific">Oidiodendron maius (strain Zn)</name>
    <dbReference type="NCBI Taxonomy" id="913774"/>
    <lineage>
        <taxon>Eukaryota</taxon>
        <taxon>Fungi</taxon>
        <taxon>Dikarya</taxon>
        <taxon>Ascomycota</taxon>
        <taxon>Pezizomycotina</taxon>
        <taxon>Leotiomycetes</taxon>
        <taxon>Leotiomycetes incertae sedis</taxon>
        <taxon>Myxotrichaceae</taxon>
        <taxon>Oidiodendron</taxon>
    </lineage>
</organism>
<dbReference type="EMBL" id="KN832879">
    <property type="protein sequence ID" value="KIM98795.1"/>
    <property type="molecule type" value="Genomic_DNA"/>
</dbReference>
<dbReference type="InParanoid" id="A0A0C3GRV9"/>
<dbReference type="AlphaFoldDB" id="A0A0C3GRV9"/>
<dbReference type="HOGENOM" id="CLU_2197687_0_0_1"/>
<sequence>MLVDMAKLVFGDGSSSTQRLQQLAANANNKQLSGISSKYWRYLRSFPKFIQNRNEMANKSDKSEVEFAGFLLAVDDKSNCDFWKEPLPLLYNGSIEKVAARESRRNMLKSLRY</sequence>
<gene>
    <name evidence="1" type="ORF">OIDMADRAFT_146499</name>
</gene>